<accession>Q8N1R0</accession>
<dbReference type="EMBL" id="AK095276">
    <property type="protein sequence ID" value="BAC04519.1"/>
    <property type="molecule type" value="mRNA"/>
</dbReference>
<name>Q8N1R0_HUMAN</name>
<dbReference type="PhylomeDB" id="Q8N1R0"/>
<evidence type="ECO:0000313" key="1">
    <source>
        <dbReference type="EMBL" id="BAC04519.1"/>
    </source>
</evidence>
<organism evidence="1">
    <name type="scientific">Homo sapiens</name>
    <name type="common">Human</name>
    <dbReference type="NCBI Taxonomy" id="9606"/>
    <lineage>
        <taxon>Eukaryota</taxon>
        <taxon>Metazoa</taxon>
        <taxon>Chordata</taxon>
        <taxon>Craniata</taxon>
        <taxon>Vertebrata</taxon>
        <taxon>Euteleostomi</taxon>
        <taxon>Mammalia</taxon>
        <taxon>Eutheria</taxon>
        <taxon>Euarchontoglires</taxon>
        <taxon>Primates</taxon>
        <taxon>Haplorrhini</taxon>
        <taxon>Catarrhini</taxon>
        <taxon>Hominidae</taxon>
        <taxon>Homo</taxon>
    </lineage>
</organism>
<reference evidence="1" key="1">
    <citation type="journal article" date="2004" name="Nat. Genet.">
        <title>Complete sequencing and characterization of 21,243 full-length human cDNAs.</title>
        <authorList>
            <person name="Ota T."/>
            <person name="Suzuki Y."/>
            <person name="Nishikawa T."/>
            <person name="Otsuki T."/>
            <person name="Sugiyama T."/>
            <person name="Irie R."/>
            <person name="Wakamatsu A."/>
            <person name="Hayashi K."/>
            <person name="Sato H."/>
            <person name="Nagai K."/>
            <person name="Kimura K."/>
            <person name="Makita H."/>
            <person name="Sekine M."/>
            <person name="Obayashi M."/>
            <person name="Nishi T."/>
            <person name="Shibahara T."/>
            <person name="Tanaka T."/>
            <person name="Ishii S."/>
            <person name="Yamamoto J."/>
            <person name="Saito K."/>
            <person name="Kawai Y."/>
            <person name="Isono Y."/>
            <person name="Nakamura Y."/>
            <person name="Nagahari K."/>
            <person name="Murakami K."/>
            <person name="Yasuda T."/>
            <person name="Iwayanagi T."/>
            <person name="Wagatsuma M."/>
            <person name="Shiratori A."/>
            <person name="Sudo H."/>
            <person name="Hosoiri T."/>
            <person name="Kaku Y."/>
            <person name="Kodaira H."/>
            <person name="Kondo H."/>
            <person name="Sugawara M."/>
            <person name="Takahashi M."/>
            <person name="Kanda K."/>
            <person name="Yokoi T."/>
            <person name="Furuya T."/>
            <person name="Kikkawa E."/>
            <person name="Omura Y."/>
            <person name="Abe K."/>
            <person name="Kamihara K."/>
            <person name="Katsuta N."/>
            <person name="Sato K."/>
            <person name="Tanikawa M."/>
            <person name="Yamazaki M."/>
            <person name="Ninomiya K."/>
            <person name="Ishibashi T."/>
            <person name="Yamashita H."/>
            <person name="Murakawa K."/>
            <person name="Fujimori K."/>
            <person name="Tanai H."/>
            <person name="Kimata M."/>
            <person name="Watanabe M."/>
            <person name="Hiraoka S."/>
            <person name="Chiba Y."/>
            <person name="Ishida S."/>
            <person name="Ono Y."/>
            <person name="Takiguchi S."/>
            <person name="Watanabe S."/>
            <person name="Yosida M."/>
            <person name="Hotuta T."/>
            <person name="Kusano J."/>
            <person name="Kanehori K."/>
            <person name="Takahashi-Fujii A."/>
            <person name="Hara H."/>
            <person name="Tanase T."/>
            <person name="Nomura Y."/>
            <person name="Togiya S."/>
            <person name="Komai F."/>
            <person name="Hara R."/>
            <person name="Takeuchi K."/>
            <person name="Arita M."/>
            <person name="Imose N."/>
            <person name="Musashino K."/>
            <person name="Yuuki H."/>
            <person name="Oshima A."/>
            <person name="Sasaki N."/>
            <person name="Aotsuka S."/>
            <person name="Yoshikawa Y."/>
            <person name="Matsunawa H."/>
            <person name="Ichihara T."/>
            <person name="Shiohata N."/>
            <person name="Sano S."/>
            <person name="Moriya S."/>
            <person name="Momiyama H."/>
            <person name="Satoh N."/>
            <person name="Takami S."/>
            <person name="Terashima Y."/>
            <person name="Suzuki O."/>
            <person name="Nakagawa S."/>
            <person name="Senoh A."/>
            <person name="Mizoguchi H."/>
            <person name="Goto Y."/>
            <person name="Shimizu F."/>
            <person name="Wakebe H."/>
            <person name="Hishigaki H."/>
            <person name="Watanabe T."/>
            <person name="Sugiyama A."/>
            <person name="Takemoto M."/>
            <person name="Kawakami B."/>
            <person name="Yamazaki M."/>
            <person name="Watanabe K."/>
            <person name="Kumagai A."/>
            <person name="Itakura S."/>
            <person name="Fukuzumi Y."/>
            <person name="Fujimori Y."/>
            <person name="Komiyama M."/>
            <person name="Tashiro H."/>
            <person name="Tanigami A."/>
            <person name="Fujiwara T."/>
            <person name="Ono T."/>
            <person name="Yamada K."/>
            <person name="Fujii Y."/>
            <person name="Ozaki K."/>
            <person name="Hirao M."/>
            <person name="Ohmori Y."/>
            <person name="Kawabata A."/>
            <person name="Hikiji T."/>
            <person name="Kobatake N."/>
            <person name="Inagaki H."/>
            <person name="Ikema Y."/>
            <person name="Okamoto S."/>
            <person name="Okitani R."/>
            <person name="Kawakami T."/>
            <person name="Noguchi S."/>
            <person name="Itoh T."/>
            <person name="Shigeta K."/>
            <person name="Senba T."/>
            <person name="Matsumura K."/>
            <person name="Nakajima Y."/>
            <person name="Mizuno T."/>
            <person name="Morinaga M."/>
            <person name="Sasaki M."/>
            <person name="Togashi T."/>
            <person name="Oyama M."/>
            <person name="Hata H."/>
            <person name="Watanabe M."/>
            <person name="Komatsu T."/>
            <person name="Mizushima-Sugano J."/>
            <person name="Satoh T."/>
            <person name="Shirai Y."/>
            <person name="Takahashi Y."/>
            <person name="Nakagawa K."/>
            <person name="Okumura K."/>
            <person name="Nagase T."/>
            <person name="Nomura N."/>
            <person name="Kikuchi H."/>
            <person name="Masuho Y."/>
            <person name="Yamashita R."/>
            <person name="Nakai K."/>
            <person name="Yada T."/>
            <person name="Nakamura Y."/>
            <person name="Ohara O."/>
            <person name="Isogai T."/>
            <person name="Sugano S."/>
        </authorList>
    </citation>
    <scope>NUCLEOTIDE SEQUENCE</scope>
    <source>
        <tissue evidence="1">Tongue</tissue>
    </source>
</reference>
<protein>
    <submittedName>
        <fullName evidence="1">cDNA FLJ37957 fis, clone CTONG2009529</fullName>
    </submittedName>
</protein>
<dbReference type="PRINTS" id="PR02045">
    <property type="entry name" value="F138DOMAIN"/>
</dbReference>
<sequence length="145" mass="16428">MSIFKIDYNHDCSSCHSVAAGFITISYLKVLQNTLKQFISGQWLVSNVRTSGEGEADGIPEERIEVVCSLVESPQIPSQTRKKVPECPETFLLRHILQRDWGFLCFKYRWGLTVLPRLGSSDPATWASQSDGITGMSHHARPWRF</sequence>
<dbReference type="AlphaFoldDB" id="Q8N1R0"/>
<proteinExistence type="evidence at transcript level"/>